<reference evidence="1" key="1">
    <citation type="submission" date="2020-05" db="UniProtKB">
        <authorList>
            <consortium name="EnsemblMetazoa"/>
        </authorList>
    </citation>
    <scope>IDENTIFICATION</scope>
    <source>
        <strain evidence="1">USDA</strain>
    </source>
</reference>
<dbReference type="InterPro" id="IPR012337">
    <property type="entry name" value="RNaseH-like_sf"/>
</dbReference>
<gene>
    <name evidence="1" type="primary">106093542</name>
</gene>
<dbReference type="AlphaFoldDB" id="A0A1I8Q3X3"/>
<dbReference type="SUPFAM" id="SSF53098">
    <property type="entry name" value="Ribonuclease H-like"/>
    <property type="match status" value="1"/>
</dbReference>
<evidence type="ECO:0000313" key="2">
    <source>
        <dbReference type="Proteomes" id="UP000095300"/>
    </source>
</evidence>
<sequence>MRELKERHTGDYIKSVTLSVLEEYEIKPELIYSVTTDNGSNMLKAVQLMENRHPTYVGFDDEQGQLGENDAIDKNQETEDSEEEQGIDCEISALKSVRCAAHTLQLAVYAFYKYRNIASKIDKCRQLSKEIRMPTIMLLIKALNIKHPILDTKTRWNSTICMLERLLELRPFCQKNCKTHKVLYVPNTIWDFMEEFVTVMKPVKDATIALQAAQLVIGDFFGVWIKMRLEISSMKQNMAKDLMACLMQRDDVLLSQATVISALYLDPRYKSLLNRESALNAKRYLLETWRQIQNLKSETTMQDKNNGDVSSTLGHELSEVDAFLQSQSNTAIPEVVVREDEIKESINSFQHYPRIT</sequence>
<keyword evidence="2" id="KW-1185">Reference proteome</keyword>
<proteinExistence type="predicted"/>
<dbReference type="GO" id="GO:0006357">
    <property type="term" value="P:regulation of transcription by RNA polymerase II"/>
    <property type="evidence" value="ECO:0007669"/>
    <property type="project" value="TreeGrafter"/>
</dbReference>
<dbReference type="Proteomes" id="UP000095300">
    <property type="component" value="Unassembled WGS sequence"/>
</dbReference>
<evidence type="ECO:0000313" key="1">
    <source>
        <dbReference type="EnsemblMetazoa" id="SCAU013671-PA"/>
    </source>
</evidence>
<dbReference type="VEuPathDB" id="VectorBase:SCAU013671"/>
<evidence type="ECO:0008006" key="3">
    <source>
        <dbReference type="Google" id="ProtNLM"/>
    </source>
</evidence>
<dbReference type="EnsemblMetazoa" id="SCAU013671-RA">
    <property type="protein sequence ID" value="SCAU013671-PA"/>
    <property type="gene ID" value="SCAU013671"/>
</dbReference>
<dbReference type="PANTHER" id="PTHR46169:SF29">
    <property type="entry name" value="DNA REPLICATION-RELATED ELEMENT FACTOR, ISOFORM A"/>
    <property type="match status" value="1"/>
</dbReference>
<accession>A0A1I8Q3X3</accession>
<name>A0A1I8Q3X3_STOCA</name>
<dbReference type="GO" id="GO:0005634">
    <property type="term" value="C:nucleus"/>
    <property type="evidence" value="ECO:0007669"/>
    <property type="project" value="TreeGrafter"/>
</dbReference>
<dbReference type="PANTHER" id="PTHR46169">
    <property type="entry name" value="DNA REPLICATION-RELATED ELEMENT FACTOR, ISOFORM A"/>
    <property type="match status" value="1"/>
</dbReference>
<organism evidence="1 2">
    <name type="scientific">Stomoxys calcitrans</name>
    <name type="common">Stable fly</name>
    <name type="synonym">Conops calcitrans</name>
    <dbReference type="NCBI Taxonomy" id="35570"/>
    <lineage>
        <taxon>Eukaryota</taxon>
        <taxon>Metazoa</taxon>
        <taxon>Ecdysozoa</taxon>
        <taxon>Arthropoda</taxon>
        <taxon>Hexapoda</taxon>
        <taxon>Insecta</taxon>
        <taxon>Pterygota</taxon>
        <taxon>Neoptera</taxon>
        <taxon>Endopterygota</taxon>
        <taxon>Diptera</taxon>
        <taxon>Brachycera</taxon>
        <taxon>Muscomorpha</taxon>
        <taxon>Muscoidea</taxon>
        <taxon>Muscidae</taxon>
        <taxon>Stomoxys</taxon>
    </lineage>
</organism>
<protein>
    <recommendedName>
        <fullName evidence="3">DUF659 domain-containing protein</fullName>
    </recommendedName>
</protein>
<dbReference type="InterPro" id="IPR052717">
    <property type="entry name" value="Vacuolar_transposase_reg"/>
</dbReference>